<organism evidence="1 2">
    <name type="scientific">Symbiodinium natans</name>
    <dbReference type="NCBI Taxonomy" id="878477"/>
    <lineage>
        <taxon>Eukaryota</taxon>
        <taxon>Sar</taxon>
        <taxon>Alveolata</taxon>
        <taxon>Dinophyceae</taxon>
        <taxon>Suessiales</taxon>
        <taxon>Symbiodiniaceae</taxon>
        <taxon>Symbiodinium</taxon>
    </lineage>
</organism>
<accession>A0A812V7C0</accession>
<protein>
    <submittedName>
        <fullName evidence="1">ML4 protein</fullName>
    </submittedName>
</protein>
<comment type="caution">
    <text evidence="1">The sequence shown here is derived from an EMBL/GenBank/DDBJ whole genome shotgun (WGS) entry which is preliminary data.</text>
</comment>
<dbReference type="OrthoDB" id="426395at2759"/>
<evidence type="ECO:0000313" key="2">
    <source>
        <dbReference type="Proteomes" id="UP000604046"/>
    </source>
</evidence>
<gene>
    <name evidence="1" type="primary">ML4</name>
    <name evidence="1" type="ORF">SNAT2548_LOCUS34188</name>
</gene>
<dbReference type="Proteomes" id="UP000604046">
    <property type="component" value="Unassembled WGS sequence"/>
</dbReference>
<dbReference type="AlphaFoldDB" id="A0A812V7C0"/>
<proteinExistence type="predicted"/>
<dbReference type="EMBL" id="CAJNDS010002798">
    <property type="protein sequence ID" value="CAE7601110.1"/>
    <property type="molecule type" value="Genomic_DNA"/>
</dbReference>
<reference evidence="1" key="1">
    <citation type="submission" date="2021-02" db="EMBL/GenBank/DDBJ databases">
        <authorList>
            <person name="Dougan E. K."/>
            <person name="Rhodes N."/>
            <person name="Thang M."/>
            <person name="Chan C."/>
        </authorList>
    </citation>
    <scope>NUCLEOTIDE SEQUENCE</scope>
</reference>
<sequence length="370" mass="40466">MGLERRRLAVGVLILASAGLTFTGLAVDRENSLKVTVRNPPPKSARGAGFSPMPMPANLTLREKVEFRLWTAWHAMGNPRPRSKEVKECIAFFRACQRQLGHKKLLVDAAGGHGGIACVFRAFGRADRAIVVDLYQPTSFENLRSAWAGPDVAPDASVKYHIADVSSTGWLASLLDAEARDLEPSEVGLVSCHACSLLSDELIRECTQSKVDFALMPCCHGEDSRKGRMMLNTAKMLGISHEMLIDISRLGVIEASPGYKGGMRSIDSSISPQNRILLGLRESEADAEKREQARLASLHRLARKYRHIGVPLGKNKRYIELCSAECPEALQFSKPKPSLQGAVTCCWLAAIRHVMELEGCPAPSRALPCV</sequence>
<name>A0A812V7C0_9DINO</name>
<keyword evidence="2" id="KW-1185">Reference proteome</keyword>
<evidence type="ECO:0000313" key="1">
    <source>
        <dbReference type="EMBL" id="CAE7601110.1"/>
    </source>
</evidence>